<proteinExistence type="inferred from homology"/>
<feature type="coiled-coil region" evidence="7">
    <location>
        <begin position="480"/>
        <end position="507"/>
    </location>
</feature>
<keyword evidence="7" id="KW-0175">Coiled coil</keyword>
<feature type="domain" description="Enhancer of polycomb-like N-terminal" evidence="8">
    <location>
        <begin position="607"/>
        <end position="696"/>
    </location>
</feature>
<evidence type="ECO:0000256" key="4">
    <source>
        <dbReference type="ARBA" id="ARBA00023163"/>
    </source>
</evidence>
<evidence type="ECO:0000256" key="5">
    <source>
        <dbReference type="ARBA" id="ARBA00023242"/>
    </source>
</evidence>
<evidence type="ECO:0000313" key="10">
    <source>
        <dbReference type="Proteomes" id="UP001141806"/>
    </source>
</evidence>
<dbReference type="InterPro" id="IPR019542">
    <property type="entry name" value="Enhancer_polycomb-like_N"/>
</dbReference>
<dbReference type="OrthoDB" id="435275at2759"/>
<reference evidence="9" key="1">
    <citation type="journal article" date="2023" name="Plant J.">
        <title>The genome of the king protea, Protea cynaroides.</title>
        <authorList>
            <person name="Chang J."/>
            <person name="Duong T.A."/>
            <person name="Schoeman C."/>
            <person name="Ma X."/>
            <person name="Roodt D."/>
            <person name="Barker N."/>
            <person name="Li Z."/>
            <person name="Van de Peer Y."/>
            <person name="Mizrachi E."/>
        </authorList>
    </citation>
    <scope>NUCLEOTIDE SEQUENCE</scope>
    <source>
        <tissue evidence="9">Young leaves</tissue>
    </source>
</reference>
<dbReference type="Pfam" id="PF10513">
    <property type="entry name" value="EPL1"/>
    <property type="match status" value="1"/>
</dbReference>
<comment type="caution">
    <text evidence="9">The sequence shown here is derived from an EMBL/GenBank/DDBJ whole genome shotgun (WGS) entry which is preliminary data.</text>
</comment>
<comment type="similarity">
    <text evidence="2 6">Belongs to the enhancer of polycomb family.</text>
</comment>
<keyword evidence="3 6" id="KW-0805">Transcription regulation</keyword>
<evidence type="ECO:0000256" key="3">
    <source>
        <dbReference type="ARBA" id="ARBA00023015"/>
    </source>
</evidence>
<sequence>MGVCVELSESDSTRFFRQLCDLGKENIGSSVLPFQNLPPMPSVGMRLSTRVFVPKSVVKDADGARVLRSGRRLWSESADGRPGKGSETEVWFRLLDHSGDADDDVYCKDNGWQNGVAEKGVDLKQSDREMAPESMNIMPGVSTADETVDKMYGAIYRRKRQRLGGNQSFASSLPSEDGGRVSEDRMFGIPFFRKQRRKRPTVSSSTVCSGEMGVVDNRERQVLLDNLGFLQQDVLNGFYRRAMVLMVSKPTFSNNSRFACLLNSILRYMMRTRVQLSELTAFLSTEPIALAFSLHGIHLLHDHPCSITQKKVVLASGICKIYGALGFTPLFSLDFLSVPYTFMYLHSRMLLRSTYLPDVLLHTKARRLSDRQSLLSFIPSKIGLSRSKSMTSGNTSVGKKVGFFGRAPKSGGRVASRRSGLNPRSIQKRSRMGSARGIKFSIAELQSSFCVVGGDLRSNMDDCTTFSLLVSNRKQRRCMSKGLGENMKELKSTLVELRQNVDSVSCSANLLVFEPDKCYREDGADVSLELSTSNEWLIAVRRQGSLRYCLKAQKLMRPSTSNRFTHAMIWAGGSGWKLEFTDRREWVIFKELHKECYDRNMQTPSVRILPVPGVHEVPENGDSKSISFVRPERYITMKEDEVARALMRTTANYDIQSDDEKFLSNLNNEFYDGDNDGSECISANNFEKIIDVLEKTAYCSPDDVADENKAVNLCLNLGKREVLVAVYNYWVKKRKQKHSALVRVFQCHPPRRAQLIQKPFLRKKRSFKRKSSQYGRGKQPRFLQAMAEEHDVMAAMHRVEEAKSSAIKSLEVATLKRRRAQILMENADLATYKATIALKLAEAVQRSELREAAISSFIV</sequence>
<gene>
    <name evidence="9" type="ORF">NE237_010415</name>
</gene>
<comment type="subcellular location">
    <subcellularLocation>
        <location evidence="1 6">Nucleus</location>
    </subcellularLocation>
</comment>
<dbReference type="AlphaFoldDB" id="A0A9Q0R1M9"/>
<dbReference type="GO" id="GO:0006357">
    <property type="term" value="P:regulation of transcription by RNA polymerase II"/>
    <property type="evidence" value="ECO:0007669"/>
    <property type="project" value="InterPro"/>
</dbReference>
<dbReference type="InterPro" id="IPR024943">
    <property type="entry name" value="Enhancer_polycomb"/>
</dbReference>
<protein>
    <recommendedName>
        <fullName evidence="6">Enhancer of polycomb-like protein</fullName>
    </recommendedName>
</protein>
<keyword evidence="4 6" id="KW-0804">Transcription</keyword>
<keyword evidence="5 6" id="KW-0539">Nucleus</keyword>
<dbReference type="GO" id="GO:0005634">
    <property type="term" value="C:nucleus"/>
    <property type="evidence" value="ECO:0007669"/>
    <property type="project" value="UniProtKB-SubCell"/>
</dbReference>
<evidence type="ECO:0000313" key="9">
    <source>
        <dbReference type="EMBL" id="KAJ4979635.1"/>
    </source>
</evidence>
<evidence type="ECO:0000256" key="6">
    <source>
        <dbReference type="RuleBase" id="RU361124"/>
    </source>
</evidence>
<dbReference type="PANTHER" id="PTHR14898">
    <property type="entry name" value="ENHANCER OF POLYCOMB"/>
    <property type="match status" value="1"/>
</dbReference>
<dbReference type="GO" id="GO:0035267">
    <property type="term" value="C:NuA4 histone acetyltransferase complex"/>
    <property type="evidence" value="ECO:0007669"/>
    <property type="project" value="InterPro"/>
</dbReference>
<organism evidence="9 10">
    <name type="scientific">Protea cynaroides</name>
    <dbReference type="NCBI Taxonomy" id="273540"/>
    <lineage>
        <taxon>Eukaryota</taxon>
        <taxon>Viridiplantae</taxon>
        <taxon>Streptophyta</taxon>
        <taxon>Embryophyta</taxon>
        <taxon>Tracheophyta</taxon>
        <taxon>Spermatophyta</taxon>
        <taxon>Magnoliopsida</taxon>
        <taxon>Proteales</taxon>
        <taxon>Proteaceae</taxon>
        <taxon>Protea</taxon>
    </lineage>
</organism>
<keyword evidence="10" id="KW-1185">Reference proteome</keyword>
<evidence type="ECO:0000256" key="2">
    <source>
        <dbReference type="ARBA" id="ARBA00008035"/>
    </source>
</evidence>
<dbReference type="Proteomes" id="UP001141806">
    <property type="component" value="Unassembled WGS sequence"/>
</dbReference>
<name>A0A9Q0R1M9_9MAGN</name>
<evidence type="ECO:0000256" key="1">
    <source>
        <dbReference type="ARBA" id="ARBA00004123"/>
    </source>
</evidence>
<evidence type="ECO:0000256" key="7">
    <source>
        <dbReference type="SAM" id="Coils"/>
    </source>
</evidence>
<evidence type="ECO:0000259" key="8">
    <source>
        <dbReference type="Pfam" id="PF10513"/>
    </source>
</evidence>
<dbReference type="EMBL" id="JAMYWD010000002">
    <property type="protein sequence ID" value="KAJ4979635.1"/>
    <property type="molecule type" value="Genomic_DNA"/>
</dbReference>
<accession>A0A9Q0R1M9</accession>